<gene>
    <name evidence="2" type="ORF">TDIB3V08_LOCUS10640</name>
</gene>
<dbReference type="EMBL" id="OA572466">
    <property type="protein sequence ID" value="CAD7204483.1"/>
    <property type="molecule type" value="Genomic_DNA"/>
</dbReference>
<feature type="compositionally biased region" description="Low complexity" evidence="1">
    <location>
        <begin position="97"/>
        <end position="111"/>
    </location>
</feature>
<organism evidence="2">
    <name type="scientific">Timema douglasi</name>
    <name type="common">Walking stick</name>
    <dbReference type="NCBI Taxonomy" id="61478"/>
    <lineage>
        <taxon>Eukaryota</taxon>
        <taxon>Metazoa</taxon>
        <taxon>Ecdysozoa</taxon>
        <taxon>Arthropoda</taxon>
        <taxon>Hexapoda</taxon>
        <taxon>Insecta</taxon>
        <taxon>Pterygota</taxon>
        <taxon>Neoptera</taxon>
        <taxon>Polyneoptera</taxon>
        <taxon>Phasmatodea</taxon>
        <taxon>Timematodea</taxon>
        <taxon>Timematoidea</taxon>
        <taxon>Timematidae</taxon>
        <taxon>Timema</taxon>
    </lineage>
</organism>
<proteinExistence type="predicted"/>
<evidence type="ECO:0000313" key="2">
    <source>
        <dbReference type="EMBL" id="CAD7204483.1"/>
    </source>
</evidence>
<sequence length="145" mass="15427">MPCLQISLKPGTNMVDIMRGLRCCVVDGNGVIIQSDALLTPQEVMSSDSTNTTAFSQLSSGCNNDDSSFVVLKQPTMAQSETTSTQDNQSEDIAHLSTKPPTDPTSDTFSPSIIGTRSLLNVITAMGKLIPCHIGSIPSRPTKLQ</sequence>
<name>A0A7R8ZFC5_TIMDO</name>
<dbReference type="AlphaFoldDB" id="A0A7R8ZFC5"/>
<feature type="region of interest" description="Disordered" evidence="1">
    <location>
        <begin position="73"/>
        <end position="111"/>
    </location>
</feature>
<evidence type="ECO:0000256" key="1">
    <source>
        <dbReference type="SAM" id="MobiDB-lite"/>
    </source>
</evidence>
<feature type="compositionally biased region" description="Polar residues" evidence="1">
    <location>
        <begin position="76"/>
        <end position="88"/>
    </location>
</feature>
<accession>A0A7R8ZFC5</accession>
<reference evidence="2" key="1">
    <citation type="submission" date="2020-11" db="EMBL/GenBank/DDBJ databases">
        <authorList>
            <person name="Tran Van P."/>
        </authorList>
    </citation>
    <scope>NUCLEOTIDE SEQUENCE</scope>
</reference>
<protein>
    <submittedName>
        <fullName evidence="2">Uncharacterized protein</fullName>
    </submittedName>
</protein>